<evidence type="ECO:0000256" key="2">
    <source>
        <dbReference type="PIRSR" id="PIRSR600888-1"/>
    </source>
</evidence>
<comment type="function">
    <text evidence="4">Catalyzes the epimerization of the C3' and C5'positions of dTDP-6-deoxy-D-xylo-4-hexulose, forming dTDP-6-deoxy-L-lyxo-4-hexulose.</text>
</comment>
<proteinExistence type="inferred from homology"/>
<dbReference type="GO" id="GO:0005829">
    <property type="term" value="C:cytosol"/>
    <property type="evidence" value="ECO:0007669"/>
    <property type="project" value="TreeGrafter"/>
</dbReference>
<comment type="caution">
    <text evidence="5">The sequence shown here is derived from an EMBL/GenBank/DDBJ whole genome shotgun (WGS) entry which is preliminary data.</text>
</comment>
<dbReference type="AlphaFoldDB" id="A0A2T4UKY0"/>
<keyword evidence="4" id="KW-0413">Isomerase</keyword>
<dbReference type="InterPro" id="IPR011051">
    <property type="entry name" value="RmlC_Cupin_sf"/>
</dbReference>
<dbReference type="EC" id="5.1.3.13" evidence="4"/>
<dbReference type="InterPro" id="IPR014710">
    <property type="entry name" value="RmlC-like_jellyroll"/>
</dbReference>
<dbReference type="OrthoDB" id="9800680at2"/>
<gene>
    <name evidence="5" type="primary">rfbC</name>
    <name evidence="5" type="ORF">C7Y72_09680</name>
</gene>
<dbReference type="SUPFAM" id="SSF51182">
    <property type="entry name" value="RmlC-like cupins"/>
    <property type="match status" value="1"/>
</dbReference>
<evidence type="ECO:0000313" key="6">
    <source>
        <dbReference type="Proteomes" id="UP000240739"/>
    </source>
</evidence>
<comment type="similarity">
    <text evidence="1 4">Belongs to the dTDP-4-dehydrorhamnose 3,5-epimerase family.</text>
</comment>
<comment type="pathway">
    <text evidence="4">Carbohydrate biosynthesis; dTDP-L-rhamnose biosynthesis.</text>
</comment>
<dbReference type="EMBL" id="PYYB01000001">
    <property type="protein sequence ID" value="PTL59899.1"/>
    <property type="molecule type" value="Genomic_DNA"/>
</dbReference>
<dbReference type="Gene3D" id="2.60.120.10">
    <property type="entry name" value="Jelly Rolls"/>
    <property type="match status" value="1"/>
</dbReference>
<comment type="catalytic activity">
    <reaction evidence="4">
        <text>dTDP-4-dehydro-6-deoxy-alpha-D-glucose = dTDP-4-dehydro-beta-L-rhamnose</text>
        <dbReference type="Rhea" id="RHEA:16969"/>
        <dbReference type="ChEBI" id="CHEBI:57649"/>
        <dbReference type="ChEBI" id="CHEBI:62830"/>
        <dbReference type="EC" id="5.1.3.13"/>
    </reaction>
</comment>
<dbReference type="NCBIfam" id="TIGR01221">
    <property type="entry name" value="rmlC"/>
    <property type="match status" value="1"/>
</dbReference>
<evidence type="ECO:0000256" key="1">
    <source>
        <dbReference type="ARBA" id="ARBA00010154"/>
    </source>
</evidence>
<dbReference type="Proteomes" id="UP000240739">
    <property type="component" value="Unassembled WGS sequence"/>
</dbReference>
<dbReference type="CDD" id="cd00438">
    <property type="entry name" value="cupin_RmlC"/>
    <property type="match status" value="1"/>
</dbReference>
<feature type="active site" description="Proton donor" evidence="2">
    <location>
        <position position="132"/>
    </location>
</feature>
<dbReference type="GO" id="GO:0008830">
    <property type="term" value="F:dTDP-4-dehydrorhamnose 3,5-epimerase activity"/>
    <property type="evidence" value="ECO:0007669"/>
    <property type="project" value="UniProtKB-UniRule"/>
</dbReference>
<dbReference type="Pfam" id="PF00908">
    <property type="entry name" value="dTDP_sugar_isom"/>
    <property type="match status" value="1"/>
</dbReference>
<dbReference type="PANTHER" id="PTHR21047">
    <property type="entry name" value="DTDP-6-DEOXY-D-GLUCOSE-3,5 EPIMERASE"/>
    <property type="match status" value="1"/>
</dbReference>
<sequence>MPFEVLPSRLDGPKLLQPTVFPDERGFFCETYRENQLAEHGIDDAFVQDNHSRSSYGVIRGMHFQIGAGCGKLVRCGRGTIVDVVVDLRRSSSTYGEWEAFELSDETMRALYVPVGFGHGFAVTSEIADVLYKQSAYYSADVERGISFLDPAVGIDWPIPQADRVFSERDADAMTLEQFAASGELPDW</sequence>
<dbReference type="UniPathway" id="UPA00124"/>
<dbReference type="InterPro" id="IPR000888">
    <property type="entry name" value="RmlC-like"/>
</dbReference>
<name>A0A2T4UKY0_9ACTN</name>
<dbReference type="GO" id="GO:0000271">
    <property type="term" value="P:polysaccharide biosynthetic process"/>
    <property type="evidence" value="ECO:0007669"/>
    <property type="project" value="TreeGrafter"/>
</dbReference>
<reference evidence="5 6" key="1">
    <citation type="submission" date="2018-03" db="EMBL/GenBank/DDBJ databases">
        <title>Aquarubrobacter algicola gen. nov., sp. nov., a novel actinobacterium isolated from shallow eutrophic lake during the end of cyanobacterial harmful algal blooms.</title>
        <authorList>
            <person name="Chun S.J."/>
        </authorList>
    </citation>
    <scope>NUCLEOTIDE SEQUENCE [LARGE SCALE GENOMIC DNA]</scope>
    <source>
        <strain evidence="5 6">Seoho-28</strain>
    </source>
</reference>
<protein>
    <recommendedName>
        <fullName evidence="4">dTDP-4-dehydrorhamnose 3,5-epimerase</fullName>
        <ecNumber evidence="4">5.1.3.13</ecNumber>
    </recommendedName>
    <alternativeName>
        <fullName evidence="4">Thymidine diphospho-4-keto-rhamnose 3,5-epimerase</fullName>
    </alternativeName>
</protein>
<evidence type="ECO:0000256" key="3">
    <source>
        <dbReference type="PIRSR" id="PIRSR600888-3"/>
    </source>
</evidence>
<feature type="site" description="Participates in a stacking interaction with the thymidine ring of dTDP-4-oxo-6-deoxyglucose" evidence="3">
    <location>
        <position position="138"/>
    </location>
</feature>
<comment type="subunit">
    <text evidence="4">Homodimer.</text>
</comment>
<evidence type="ECO:0000313" key="5">
    <source>
        <dbReference type="EMBL" id="PTL59899.1"/>
    </source>
</evidence>
<dbReference type="RefSeq" id="WP_107568543.1">
    <property type="nucleotide sequence ID" value="NZ_PYYB01000001.1"/>
</dbReference>
<feature type="active site" description="Proton acceptor" evidence="2">
    <location>
        <position position="63"/>
    </location>
</feature>
<accession>A0A2T4UKY0</accession>
<organism evidence="5 6">
    <name type="scientific">Paraconexibacter algicola</name>
    <dbReference type="NCBI Taxonomy" id="2133960"/>
    <lineage>
        <taxon>Bacteria</taxon>
        <taxon>Bacillati</taxon>
        <taxon>Actinomycetota</taxon>
        <taxon>Thermoleophilia</taxon>
        <taxon>Solirubrobacterales</taxon>
        <taxon>Paraconexibacteraceae</taxon>
        <taxon>Paraconexibacter</taxon>
    </lineage>
</organism>
<dbReference type="GO" id="GO:0019305">
    <property type="term" value="P:dTDP-rhamnose biosynthetic process"/>
    <property type="evidence" value="ECO:0007669"/>
    <property type="project" value="UniProtKB-UniRule"/>
</dbReference>
<evidence type="ECO:0000256" key="4">
    <source>
        <dbReference type="RuleBase" id="RU364069"/>
    </source>
</evidence>
<dbReference type="PANTHER" id="PTHR21047:SF2">
    <property type="entry name" value="THYMIDINE DIPHOSPHO-4-KETO-RHAMNOSE 3,5-EPIMERASE"/>
    <property type="match status" value="1"/>
</dbReference>
<keyword evidence="6" id="KW-1185">Reference proteome</keyword>